<dbReference type="InterPro" id="IPR003738">
    <property type="entry name" value="SRAP"/>
</dbReference>
<dbReference type="InterPro" id="IPR036590">
    <property type="entry name" value="SRAP-like"/>
</dbReference>
<gene>
    <name evidence="1" type="ORF">FHS31_003031</name>
</gene>
<protein>
    <submittedName>
        <fullName evidence="1">SOS response-associated peptidase YedK</fullName>
    </submittedName>
</protein>
<dbReference type="RefSeq" id="WP_167074982.1">
    <property type="nucleotide sequence ID" value="NZ_JAAOZC010000010.1"/>
</dbReference>
<dbReference type="Gene3D" id="3.90.1680.10">
    <property type="entry name" value="SOS response associated peptidase-like"/>
    <property type="match status" value="1"/>
</dbReference>
<dbReference type="SUPFAM" id="SSF143081">
    <property type="entry name" value="BB1717-like"/>
    <property type="match status" value="1"/>
</dbReference>
<evidence type="ECO:0000313" key="1">
    <source>
        <dbReference type="EMBL" id="NIJ09399.1"/>
    </source>
</evidence>
<keyword evidence="2" id="KW-1185">Reference proteome</keyword>
<comment type="caution">
    <text evidence="1">The sequence shown here is derived from an EMBL/GenBank/DDBJ whole genome shotgun (WGS) entry which is preliminary data.</text>
</comment>
<evidence type="ECO:0000313" key="2">
    <source>
        <dbReference type="Proteomes" id="UP000727456"/>
    </source>
</evidence>
<dbReference type="EMBL" id="JAAOZC010000010">
    <property type="protein sequence ID" value="NIJ09399.1"/>
    <property type="molecule type" value="Genomic_DNA"/>
</dbReference>
<sequence length="222" mass="24801">MSRLHSIQAPIAQIADHFGIPLTRALEALEVPGEITEGLTGLVVIEKNGQRLLKALDWGFPRQTRERRLAGDPPERLGLVANLTSPMWDTMVVDPRYRCLIVLTHFANPDGEAGAMTRTWFSVTDQPIMAWAGFCRNTPEFGPVYAGMTMAANDVIPPTNDRMPVLIEPHEYDRWLHGSIKDVIWFQHRPPFAGDRMTVERTDDLWRSGVGPPGSAPQLALL</sequence>
<proteinExistence type="predicted"/>
<dbReference type="Proteomes" id="UP000727456">
    <property type="component" value="Unassembled WGS sequence"/>
</dbReference>
<name>A0ABX0TV51_9SPHN</name>
<dbReference type="Pfam" id="PF02586">
    <property type="entry name" value="SRAP"/>
    <property type="match status" value="1"/>
</dbReference>
<accession>A0ABX0TV51</accession>
<organism evidence="1 2">
    <name type="scientific">Sphingomonas vulcanisoli</name>
    <dbReference type="NCBI Taxonomy" id="1658060"/>
    <lineage>
        <taxon>Bacteria</taxon>
        <taxon>Pseudomonadati</taxon>
        <taxon>Pseudomonadota</taxon>
        <taxon>Alphaproteobacteria</taxon>
        <taxon>Sphingomonadales</taxon>
        <taxon>Sphingomonadaceae</taxon>
        <taxon>Sphingomonas</taxon>
    </lineage>
</organism>
<reference evidence="1 2" key="1">
    <citation type="submission" date="2020-03" db="EMBL/GenBank/DDBJ databases">
        <title>Genomic Encyclopedia of Type Strains, Phase III (KMG-III): the genomes of soil and plant-associated and newly described type strains.</title>
        <authorList>
            <person name="Whitman W."/>
        </authorList>
    </citation>
    <scope>NUCLEOTIDE SEQUENCE [LARGE SCALE GENOMIC DNA]</scope>
    <source>
        <strain evidence="1 2">CECT 8804</strain>
    </source>
</reference>